<comment type="caution">
    <text evidence="2">The sequence shown here is derived from an EMBL/GenBank/DDBJ whole genome shotgun (WGS) entry which is preliminary data.</text>
</comment>
<feature type="region of interest" description="Disordered" evidence="1">
    <location>
        <begin position="116"/>
        <end position="172"/>
    </location>
</feature>
<feature type="region of interest" description="Disordered" evidence="1">
    <location>
        <begin position="1"/>
        <end position="21"/>
    </location>
</feature>
<evidence type="ECO:0000313" key="3">
    <source>
        <dbReference type="Proteomes" id="UP001500630"/>
    </source>
</evidence>
<dbReference type="EMBL" id="BAABDQ010000001">
    <property type="protein sequence ID" value="GAA3527933.1"/>
    <property type="molecule type" value="Genomic_DNA"/>
</dbReference>
<feature type="compositionally biased region" description="Polar residues" evidence="1">
    <location>
        <begin position="343"/>
        <end position="359"/>
    </location>
</feature>
<reference evidence="3" key="1">
    <citation type="journal article" date="2019" name="Int. J. Syst. Evol. Microbiol.">
        <title>The Global Catalogue of Microorganisms (GCM) 10K type strain sequencing project: providing services to taxonomists for standard genome sequencing and annotation.</title>
        <authorList>
            <consortium name="The Broad Institute Genomics Platform"/>
            <consortium name="The Broad Institute Genome Sequencing Center for Infectious Disease"/>
            <person name="Wu L."/>
            <person name="Ma J."/>
        </authorList>
    </citation>
    <scope>NUCLEOTIDE SEQUENCE [LARGE SCALE GENOMIC DNA]</scope>
    <source>
        <strain evidence="3">JCM 17326</strain>
    </source>
</reference>
<evidence type="ECO:0008006" key="4">
    <source>
        <dbReference type="Google" id="ProtNLM"/>
    </source>
</evidence>
<sequence length="456" mass="47325">MTHRPHVHPPTIASVGGDTTTVGLSGGTTTVGLSGGTTTAGVSAGTTTAGAGAIIGWVGDQPVPRSLLDRRIADLREGPLRAALPVPGSSEDRQLARWLTQVILTESLCESAAAELGLPPHDEPPRSVASRPDLQPTQHQVTLPSPPNAHDDDRRTASTPPHSQPEHHDHKAAGTSLDRVAAVELGSINAAAYNGSRWVRAMFQHVTAAVTVPPEWREPAVRRERPPLHLVRHGLFADHSRATAATESDLEPLGAVTLDSLPSAIAGAIGRQPYGTLVGPVEDALGWHVAVATPAPAPQEPATPRLARQEHMPHHSALSPPAPSPSACDSTVPGASASGPSAHDTTASRPSAFSPSTLDSTAPGASASGPSTYDLTAPGASTSRPSGSGSSTPDSSATGRPAPELGVVERGSSLVEAARRRAFARWLDDMRAQRVRLIPGLEHPGDPRQPDNHHKH</sequence>
<accession>A0ABP6V6F7</accession>
<organism evidence="2 3">
    <name type="scientific">Nonomuraea rosea</name>
    <dbReference type="NCBI Taxonomy" id="638574"/>
    <lineage>
        <taxon>Bacteria</taxon>
        <taxon>Bacillati</taxon>
        <taxon>Actinomycetota</taxon>
        <taxon>Actinomycetes</taxon>
        <taxon>Streptosporangiales</taxon>
        <taxon>Streptosporangiaceae</taxon>
        <taxon>Nonomuraea</taxon>
    </lineage>
</organism>
<dbReference type="Pfam" id="PF23716">
    <property type="entry name" value="DUF7158"/>
    <property type="match status" value="1"/>
</dbReference>
<feature type="compositionally biased region" description="Low complexity" evidence="1">
    <location>
        <begin position="360"/>
        <end position="398"/>
    </location>
</feature>
<feature type="region of interest" description="Disordered" evidence="1">
    <location>
        <begin position="307"/>
        <end position="408"/>
    </location>
</feature>
<gene>
    <name evidence="2" type="ORF">GCM10022419_003400</name>
</gene>
<evidence type="ECO:0000313" key="2">
    <source>
        <dbReference type="EMBL" id="GAA3527933.1"/>
    </source>
</evidence>
<proteinExistence type="predicted"/>
<protein>
    <recommendedName>
        <fullName evidence="4">Malonyl CoA-ACP transacylase</fullName>
    </recommendedName>
</protein>
<keyword evidence="3" id="KW-1185">Reference proteome</keyword>
<dbReference type="InterPro" id="IPR055582">
    <property type="entry name" value="DUF7158"/>
</dbReference>
<dbReference type="Proteomes" id="UP001500630">
    <property type="component" value="Unassembled WGS sequence"/>
</dbReference>
<name>A0ABP6V6F7_9ACTN</name>
<evidence type="ECO:0000256" key="1">
    <source>
        <dbReference type="SAM" id="MobiDB-lite"/>
    </source>
</evidence>